<accession>A0ACC0Y8X5</accession>
<comment type="caution">
    <text evidence="1">The sequence shown here is derived from an EMBL/GenBank/DDBJ whole genome shotgun (WGS) entry which is preliminary data.</text>
</comment>
<dbReference type="EMBL" id="CM047743">
    <property type="protein sequence ID" value="KAJ0030493.1"/>
    <property type="molecule type" value="Genomic_DNA"/>
</dbReference>
<dbReference type="Proteomes" id="UP001163603">
    <property type="component" value="Chromosome 8"/>
</dbReference>
<organism evidence="1 2">
    <name type="scientific">Pistacia integerrima</name>
    <dbReference type="NCBI Taxonomy" id="434235"/>
    <lineage>
        <taxon>Eukaryota</taxon>
        <taxon>Viridiplantae</taxon>
        <taxon>Streptophyta</taxon>
        <taxon>Embryophyta</taxon>
        <taxon>Tracheophyta</taxon>
        <taxon>Spermatophyta</taxon>
        <taxon>Magnoliopsida</taxon>
        <taxon>eudicotyledons</taxon>
        <taxon>Gunneridae</taxon>
        <taxon>Pentapetalae</taxon>
        <taxon>rosids</taxon>
        <taxon>malvids</taxon>
        <taxon>Sapindales</taxon>
        <taxon>Anacardiaceae</taxon>
        <taxon>Pistacia</taxon>
    </lineage>
</organism>
<evidence type="ECO:0000313" key="2">
    <source>
        <dbReference type="Proteomes" id="UP001163603"/>
    </source>
</evidence>
<sequence length="478" mass="53009">MAQAIRIKGFKPLLLIHISKNAKILEPETIESLMAFNSSKNPVLPVVDSPRDEEKERLLKGDEKLFQGSAMTKRGANAAISYMSCAVLLILFNKAALSSYSFPSANVITLLQMVCSCLFLYLLRRWKIITFYVGESLPTSDNNSNFIAFKTLMHTLPLAATYLFYMVVSVESVRGVNVPMYTTLRRTTVAFTMIVEYVLARQRYTPPIIGSVGLIILGAFVAGARDLSFDFYGYAVVFLANIATAIYLATIARIGKSSGLNSFGLMWCNGVICGPFLFFWTLIRGDLKMTIHFPYLFSPGFLIVLLLSCTLAFFLNYSIFLNTTLNSALTQTICGNLKDLFTIGLGWILFGGLPFDIVNVTGQSLGFLGSGLYAYYKLVGNFYNMLRIAMDEFSPRFSVDSPRKSSSLSFSSFMIDGLSRKSFSYYKLPDDPLKLSVRKLDGSCFDIEVMKTATIAELKEAVEAAFGHMPKKGPGKIS</sequence>
<keyword evidence="2" id="KW-1185">Reference proteome</keyword>
<protein>
    <submittedName>
        <fullName evidence="1">Uncharacterized protein</fullName>
    </submittedName>
</protein>
<reference evidence="2" key="1">
    <citation type="journal article" date="2023" name="G3 (Bethesda)">
        <title>Genome assembly and association tests identify interacting loci associated with vigor, precocity, and sex in interspecific pistachio rootstocks.</title>
        <authorList>
            <person name="Palmer W."/>
            <person name="Jacygrad E."/>
            <person name="Sagayaradj S."/>
            <person name="Cavanaugh K."/>
            <person name="Han R."/>
            <person name="Bertier L."/>
            <person name="Beede B."/>
            <person name="Kafkas S."/>
            <person name="Golino D."/>
            <person name="Preece J."/>
            <person name="Michelmore R."/>
        </authorList>
    </citation>
    <scope>NUCLEOTIDE SEQUENCE [LARGE SCALE GENOMIC DNA]</scope>
</reference>
<name>A0ACC0Y8X5_9ROSI</name>
<proteinExistence type="predicted"/>
<gene>
    <name evidence="1" type="ORF">Pint_12406</name>
</gene>
<evidence type="ECO:0000313" key="1">
    <source>
        <dbReference type="EMBL" id="KAJ0030493.1"/>
    </source>
</evidence>